<dbReference type="GO" id="GO:0016209">
    <property type="term" value="F:antioxidant activity"/>
    <property type="evidence" value="ECO:0007669"/>
    <property type="project" value="InterPro"/>
</dbReference>
<dbReference type="RefSeq" id="WP_213374967.1">
    <property type="nucleotide sequence ID" value="NZ_BSFJ01000014.1"/>
</dbReference>
<evidence type="ECO:0000256" key="1">
    <source>
        <dbReference type="SAM" id="Phobius"/>
    </source>
</evidence>
<feature type="transmembrane region" description="Helical" evidence="1">
    <location>
        <begin position="121"/>
        <end position="147"/>
    </location>
</feature>
<dbReference type="Proteomes" id="UP001143370">
    <property type="component" value="Unassembled WGS sequence"/>
</dbReference>
<keyword evidence="1" id="KW-1133">Transmembrane helix</keyword>
<dbReference type="InterPro" id="IPR041017">
    <property type="entry name" value="Thioredoxin_10"/>
</dbReference>
<dbReference type="Gene3D" id="2.60.120.260">
    <property type="entry name" value="Galactose-binding domain-like"/>
    <property type="match status" value="1"/>
</dbReference>
<keyword evidence="4" id="KW-1185">Reference proteome</keyword>
<keyword evidence="1" id="KW-0472">Membrane</keyword>
<dbReference type="PANTHER" id="PTHR42852">
    <property type="entry name" value="THIOL:DISULFIDE INTERCHANGE PROTEIN DSBE"/>
    <property type="match status" value="1"/>
</dbReference>
<dbReference type="Pfam" id="PF17991">
    <property type="entry name" value="Thioredoxin_10"/>
    <property type="match status" value="1"/>
</dbReference>
<dbReference type="Gene3D" id="3.40.30.10">
    <property type="entry name" value="Glutaredoxin"/>
    <property type="match status" value="1"/>
</dbReference>
<evidence type="ECO:0000313" key="3">
    <source>
        <dbReference type="EMBL" id="GLK72387.1"/>
    </source>
</evidence>
<feature type="transmembrane region" description="Helical" evidence="1">
    <location>
        <begin position="6"/>
        <end position="28"/>
    </location>
</feature>
<feature type="transmembrane region" description="Helical" evidence="1">
    <location>
        <begin position="194"/>
        <end position="213"/>
    </location>
</feature>
<feature type="transmembrane region" description="Helical" evidence="1">
    <location>
        <begin position="159"/>
        <end position="182"/>
    </location>
</feature>
<dbReference type="InterPro" id="IPR013766">
    <property type="entry name" value="Thioredoxin_domain"/>
</dbReference>
<protein>
    <submittedName>
        <fullName evidence="3">Cytochrome C biogenesis protein DipZ</fullName>
    </submittedName>
</protein>
<reference evidence="3" key="1">
    <citation type="journal article" date="2014" name="Int. J. Syst. Evol. Microbiol.">
        <title>Complete genome sequence of Corynebacterium casei LMG S-19264T (=DSM 44701T), isolated from a smear-ripened cheese.</title>
        <authorList>
            <consortium name="US DOE Joint Genome Institute (JGI-PGF)"/>
            <person name="Walter F."/>
            <person name="Albersmeier A."/>
            <person name="Kalinowski J."/>
            <person name="Ruckert C."/>
        </authorList>
    </citation>
    <scope>NUCLEOTIDE SEQUENCE</scope>
    <source>
        <strain evidence="3">VKM B-2484</strain>
    </source>
</reference>
<comment type="caution">
    <text evidence="3">The sequence shown here is derived from an EMBL/GenBank/DDBJ whole genome shotgun (WGS) entry which is preliminary data.</text>
</comment>
<gene>
    <name evidence="3" type="ORF">GCM10017643_25030</name>
</gene>
<dbReference type="PROSITE" id="PS51352">
    <property type="entry name" value="THIOREDOXIN_2"/>
    <property type="match status" value="1"/>
</dbReference>
<evidence type="ECO:0000259" key="2">
    <source>
        <dbReference type="PROSITE" id="PS51352"/>
    </source>
</evidence>
<sequence length="585" mass="61552">MLLFAISYLAGVLTILSPCILPVLPFVFSRAGTSFLRGILPMLAGMALTFALVATLAAVGGSWVVTANEIGRALAVVVLAVLGLSLLSPVVATTVAAPFVALGMRLSPDRETGEVNIGGSLLLGVATGLLWAPCAGPVLGLVLTGAALNGANGQTTLLLAAYATGAATSLALAVLAGGRVLALMKRSLGIGERVRQALGVAVLAGVVAIAFGFDTGALARLSYASTAGIEQSLLQRLGASPPGGQEGRLASEDATAPGYRSILPVEGTLPALDGATTWLNSAPLSASSLRGKVVLVDFWTYSCINCIRTLPYLRAWAEKYREQGLVIIGVHSPEFAFEKKLDNVKAAVDRFGITYPVAVDNDFRIWRAFRNNYWPALYFVDAEGRIRHHQFGEGSYERSEQAIRELLAEAAGGRPAHEEDVTPHASAAEAAPDLAALRSGETYLGYAQATGFTSPQGLGTDQRRDYTIGDLALNTWGLSGTWTTASDHARAEAPDAALAYRFEARDLHLVLGPAPDDGRPVRFRVTLDGDPPGADHGADTDADGYGVISDTRLYQLVRQSGAVRGRRFEIRFLAPGANAYAFTFG</sequence>
<dbReference type="SUPFAM" id="SSF52833">
    <property type="entry name" value="Thioredoxin-like"/>
    <property type="match status" value="1"/>
</dbReference>
<dbReference type="InterPro" id="IPR000866">
    <property type="entry name" value="AhpC/TSA"/>
</dbReference>
<feature type="transmembrane region" description="Helical" evidence="1">
    <location>
        <begin position="40"/>
        <end position="61"/>
    </location>
</feature>
<evidence type="ECO:0000313" key="4">
    <source>
        <dbReference type="Proteomes" id="UP001143370"/>
    </source>
</evidence>
<dbReference type="EMBL" id="BSFJ01000014">
    <property type="protein sequence ID" value="GLK72387.1"/>
    <property type="molecule type" value="Genomic_DNA"/>
</dbReference>
<keyword evidence="1" id="KW-0812">Transmembrane</keyword>
<feature type="domain" description="Thioredoxin" evidence="2">
    <location>
        <begin position="250"/>
        <end position="408"/>
    </location>
</feature>
<dbReference type="Pfam" id="PF00578">
    <property type="entry name" value="AhpC-TSA"/>
    <property type="match status" value="1"/>
</dbReference>
<dbReference type="AlphaFoldDB" id="A0A9W6MZW3"/>
<name>A0A9W6MZW3_9HYPH</name>
<proteinExistence type="predicted"/>
<reference evidence="3" key="2">
    <citation type="submission" date="2023-01" db="EMBL/GenBank/DDBJ databases">
        <authorList>
            <person name="Sun Q."/>
            <person name="Evtushenko L."/>
        </authorList>
    </citation>
    <scope>NUCLEOTIDE SEQUENCE</scope>
    <source>
        <strain evidence="3">VKM B-2484</strain>
    </source>
</reference>
<organism evidence="3 4">
    <name type="scientific">Ancylobacter dichloromethanicus</name>
    <dbReference type="NCBI Taxonomy" id="518825"/>
    <lineage>
        <taxon>Bacteria</taxon>
        <taxon>Pseudomonadati</taxon>
        <taxon>Pseudomonadota</taxon>
        <taxon>Alphaproteobacteria</taxon>
        <taxon>Hyphomicrobiales</taxon>
        <taxon>Xanthobacteraceae</taxon>
        <taxon>Ancylobacter</taxon>
    </lineage>
</organism>
<dbReference type="CDD" id="cd03012">
    <property type="entry name" value="TlpA_like_DipZ_like"/>
    <property type="match status" value="1"/>
</dbReference>
<accession>A0A9W6MZW3</accession>
<dbReference type="PANTHER" id="PTHR42852:SF13">
    <property type="entry name" value="PROTEIN DIPZ"/>
    <property type="match status" value="1"/>
</dbReference>
<dbReference type="InterPro" id="IPR036249">
    <property type="entry name" value="Thioredoxin-like_sf"/>
</dbReference>
<dbReference type="GO" id="GO:0016491">
    <property type="term" value="F:oxidoreductase activity"/>
    <property type="evidence" value="ECO:0007669"/>
    <property type="project" value="InterPro"/>
</dbReference>
<dbReference type="InterPro" id="IPR050553">
    <property type="entry name" value="Thioredoxin_ResA/DsbE_sf"/>
</dbReference>
<feature type="transmembrane region" description="Helical" evidence="1">
    <location>
        <begin position="73"/>
        <end position="100"/>
    </location>
</feature>